<evidence type="ECO:0000313" key="3">
    <source>
        <dbReference type="Proteomes" id="UP000321181"/>
    </source>
</evidence>
<accession>A0A512DFL2</accession>
<dbReference type="Gene3D" id="3.20.20.450">
    <property type="entry name" value="EAL domain"/>
    <property type="match status" value="1"/>
</dbReference>
<dbReference type="SMART" id="SM00065">
    <property type="entry name" value="GAF"/>
    <property type="match status" value="1"/>
</dbReference>
<proteinExistence type="predicted"/>
<dbReference type="InterPro" id="IPR001633">
    <property type="entry name" value="EAL_dom"/>
</dbReference>
<gene>
    <name evidence="2" type="ORF">CAE01nite_29990</name>
</gene>
<dbReference type="InterPro" id="IPR035919">
    <property type="entry name" value="EAL_sf"/>
</dbReference>
<evidence type="ECO:0000313" key="2">
    <source>
        <dbReference type="EMBL" id="GEO35274.1"/>
    </source>
</evidence>
<dbReference type="InterPro" id="IPR003018">
    <property type="entry name" value="GAF"/>
</dbReference>
<dbReference type="Pfam" id="PF01590">
    <property type="entry name" value="GAF"/>
    <property type="match status" value="1"/>
</dbReference>
<keyword evidence="3" id="KW-1185">Reference proteome</keyword>
<dbReference type="OrthoDB" id="23692at2"/>
<feature type="domain" description="EAL" evidence="1">
    <location>
        <begin position="169"/>
        <end position="413"/>
    </location>
</feature>
<dbReference type="EMBL" id="BJYY01000018">
    <property type="protein sequence ID" value="GEO35274.1"/>
    <property type="molecule type" value="Genomic_DNA"/>
</dbReference>
<dbReference type="CDD" id="cd01948">
    <property type="entry name" value="EAL"/>
    <property type="match status" value="1"/>
</dbReference>
<reference evidence="2 3" key="1">
    <citation type="submission" date="2019-07" db="EMBL/GenBank/DDBJ databases">
        <title>Whole genome shotgun sequence of Cellulomonas aerilata NBRC 106308.</title>
        <authorList>
            <person name="Hosoyama A."/>
            <person name="Uohara A."/>
            <person name="Ohji S."/>
            <person name="Ichikawa N."/>
        </authorList>
    </citation>
    <scope>NUCLEOTIDE SEQUENCE [LARGE SCALE GENOMIC DNA]</scope>
    <source>
        <strain evidence="2 3">NBRC 106308</strain>
    </source>
</reference>
<dbReference type="GO" id="GO:0071111">
    <property type="term" value="F:cyclic-guanylate-specific phosphodiesterase activity"/>
    <property type="evidence" value="ECO:0007669"/>
    <property type="project" value="InterPro"/>
</dbReference>
<dbReference type="Pfam" id="PF00563">
    <property type="entry name" value="EAL"/>
    <property type="match status" value="1"/>
</dbReference>
<protein>
    <recommendedName>
        <fullName evidence="1">EAL domain-containing protein</fullName>
    </recommendedName>
</protein>
<dbReference type="AlphaFoldDB" id="A0A512DFL2"/>
<dbReference type="SMART" id="SM00052">
    <property type="entry name" value="EAL"/>
    <property type="match status" value="1"/>
</dbReference>
<sequence>MSGSELDDQFASVENLSGPDGYEEACGRLLQVLRRQVGMQVGWTSEFVGTQQVFRFVDAEDGHTGPQVGASTPLNDAYCARVLQGTMPALIPNTHDEPTAIWLDVTLNLSIGSYLGVPLHDVAGVPNGMLCLVSSGPAPYLDDHSLSTARLVAQVLDDLHHRSLGEVAARERAARLRSQVEDVCAGVGRRTVFQPVVTLTGGDVVGAEALTRFDDTSRNPAGWFAAAHASGLGPELELATARDALDVLSRPDGPAAVGMNLSPDVITSNLADVLRDVDPARVVLELTEHAPVRDYERLLAVLAPFRRAGLRVAVDDAGAGYASMSHVLQLRPDILKIDMSLVRNVDADPIRRALVGALVRFAGETGTHVVAEGIETAAEVATLVELGVRLGQGYLLGRPRPWAGSGSGSPDVALVQAILRRRRPTVGPVRTR</sequence>
<dbReference type="SUPFAM" id="SSF141868">
    <property type="entry name" value="EAL domain-like"/>
    <property type="match status" value="1"/>
</dbReference>
<dbReference type="Proteomes" id="UP000321181">
    <property type="component" value="Unassembled WGS sequence"/>
</dbReference>
<dbReference type="PROSITE" id="PS50883">
    <property type="entry name" value="EAL"/>
    <property type="match status" value="1"/>
</dbReference>
<dbReference type="Gene3D" id="3.30.450.40">
    <property type="match status" value="1"/>
</dbReference>
<dbReference type="PANTHER" id="PTHR33121:SF76">
    <property type="entry name" value="SIGNALING PROTEIN"/>
    <property type="match status" value="1"/>
</dbReference>
<evidence type="ECO:0000259" key="1">
    <source>
        <dbReference type="PROSITE" id="PS50883"/>
    </source>
</evidence>
<dbReference type="RefSeq" id="WP_146906171.1">
    <property type="nucleotide sequence ID" value="NZ_BAAARM010000005.1"/>
</dbReference>
<organism evidence="2 3">
    <name type="scientific">Cellulomonas aerilata</name>
    <dbReference type="NCBI Taxonomy" id="515326"/>
    <lineage>
        <taxon>Bacteria</taxon>
        <taxon>Bacillati</taxon>
        <taxon>Actinomycetota</taxon>
        <taxon>Actinomycetes</taxon>
        <taxon>Micrococcales</taxon>
        <taxon>Cellulomonadaceae</taxon>
        <taxon>Cellulomonas</taxon>
    </lineage>
</organism>
<comment type="caution">
    <text evidence="2">The sequence shown here is derived from an EMBL/GenBank/DDBJ whole genome shotgun (WGS) entry which is preliminary data.</text>
</comment>
<dbReference type="InterPro" id="IPR050706">
    <property type="entry name" value="Cyclic-di-GMP_PDE-like"/>
</dbReference>
<dbReference type="SUPFAM" id="SSF55781">
    <property type="entry name" value="GAF domain-like"/>
    <property type="match status" value="1"/>
</dbReference>
<dbReference type="PANTHER" id="PTHR33121">
    <property type="entry name" value="CYCLIC DI-GMP PHOSPHODIESTERASE PDEF"/>
    <property type="match status" value="1"/>
</dbReference>
<dbReference type="InterPro" id="IPR029016">
    <property type="entry name" value="GAF-like_dom_sf"/>
</dbReference>
<name>A0A512DFL2_9CELL</name>